<dbReference type="PANTHER" id="PTHR31121">
    <property type="entry name" value="ALPHA-1,2 MANNOSYLTRANSFERASE KTR1"/>
    <property type="match status" value="1"/>
</dbReference>
<dbReference type="Gene3D" id="3.90.550.10">
    <property type="entry name" value="Spore Coat Polysaccharide Biosynthesis Protein SpsA, Chain A"/>
    <property type="match status" value="1"/>
</dbReference>
<dbReference type="EMBL" id="JARTCD010000004">
    <property type="protein sequence ID" value="KAJ8662761.1"/>
    <property type="molecule type" value="Genomic_DNA"/>
</dbReference>
<dbReference type="GO" id="GO:0016020">
    <property type="term" value="C:membrane"/>
    <property type="evidence" value="ECO:0007669"/>
    <property type="project" value="InterPro"/>
</dbReference>
<comment type="similarity">
    <text evidence="1">Belongs to the glycosyltransferase 15 family.</text>
</comment>
<protein>
    <recommendedName>
        <fullName evidence="6">Glycosyltransferase family 15 protein</fullName>
    </recommendedName>
</protein>
<evidence type="ECO:0000256" key="1">
    <source>
        <dbReference type="ARBA" id="ARBA00007677"/>
    </source>
</evidence>
<dbReference type="AlphaFoldDB" id="A0AAD7VCQ0"/>
<dbReference type="InterPro" id="IPR029044">
    <property type="entry name" value="Nucleotide-diphossugar_trans"/>
</dbReference>
<keyword evidence="5" id="KW-1185">Reference proteome</keyword>
<dbReference type="RefSeq" id="XP_058347674.1">
    <property type="nucleotide sequence ID" value="XM_058481817.1"/>
</dbReference>
<dbReference type="GO" id="GO:0006487">
    <property type="term" value="P:protein N-linked glycosylation"/>
    <property type="evidence" value="ECO:0007669"/>
    <property type="project" value="TreeGrafter"/>
</dbReference>
<gene>
    <name evidence="4" type="ORF">O0I10_001725</name>
</gene>
<dbReference type="GO" id="GO:0000026">
    <property type="term" value="F:alpha-1,2-mannosyltransferase activity"/>
    <property type="evidence" value="ECO:0007669"/>
    <property type="project" value="TreeGrafter"/>
</dbReference>
<keyword evidence="3" id="KW-1133">Transmembrane helix</keyword>
<evidence type="ECO:0008006" key="6">
    <source>
        <dbReference type="Google" id="ProtNLM"/>
    </source>
</evidence>
<dbReference type="SUPFAM" id="SSF53448">
    <property type="entry name" value="Nucleotide-diphospho-sugar transferases"/>
    <property type="match status" value="1"/>
</dbReference>
<organism evidence="4 5">
    <name type="scientific">Lichtheimia ornata</name>
    <dbReference type="NCBI Taxonomy" id="688661"/>
    <lineage>
        <taxon>Eukaryota</taxon>
        <taxon>Fungi</taxon>
        <taxon>Fungi incertae sedis</taxon>
        <taxon>Mucoromycota</taxon>
        <taxon>Mucoromycotina</taxon>
        <taxon>Mucoromycetes</taxon>
        <taxon>Mucorales</taxon>
        <taxon>Lichtheimiaceae</taxon>
        <taxon>Lichtheimia</taxon>
    </lineage>
</organism>
<evidence type="ECO:0000313" key="5">
    <source>
        <dbReference type="Proteomes" id="UP001234581"/>
    </source>
</evidence>
<dbReference type="Pfam" id="PF01793">
    <property type="entry name" value="Glyco_transf_15"/>
    <property type="match status" value="1"/>
</dbReference>
<keyword evidence="3" id="KW-0812">Transmembrane</keyword>
<keyword evidence="3" id="KW-0472">Membrane</keyword>
<dbReference type="PANTHER" id="PTHR31121:SF6">
    <property type="entry name" value="ALPHA-1,2 MANNOSYLTRANSFERASE KTR1"/>
    <property type="match status" value="1"/>
</dbReference>
<dbReference type="Proteomes" id="UP001234581">
    <property type="component" value="Unassembled WGS sequence"/>
</dbReference>
<accession>A0AAD7VCQ0</accession>
<evidence type="ECO:0000313" key="4">
    <source>
        <dbReference type="EMBL" id="KAJ8662761.1"/>
    </source>
</evidence>
<dbReference type="GO" id="GO:0000032">
    <property type="term" value="P:cell wall mannoprotein biosynthetic process"/>
    <property type="evidence" value="ECO:0007669"/>
    <property type="project" value="TreeGrafter"/>
</dbReference>
<feature type="transmembrane region" description="Helical" evidence="3">
    <location>
        <begin position="9"/>
        <end position="30"/>
    </location>
</feature>
<evidence type="ECO:0000256" key="2">
    <source>
        <dbReference type="ARBA" id="ARBA00022679"/>
    </source>
</evidence>
<keyword evidence="2" id="KW-0808">Transferase</keyword>
<sequence>MAFFSRRWYWLLVQILVAVYTIASVGYLIYRPRNPWNAPHEEEGESIVGRISRKQPNYYVTGPRDNPKQLTIHLPAPGNTTTRVNAGFVVLVRNSELSGMLGSMYDVESRFNRKYNYPWLFLNNEPFTEEFKQRTSQATNAKTYYGFVDSSMWSYPPWINQSFAAESREMMAELPYGDSESYRHMCRFQSGFFWRHPLLLELGWEYYWRVEPDVRYFCELDYDPFVYMKENGKQYAFTISFIENIDTVPSLWNAVRRFAKESASKGKDHFKLKAKDSLHRFVTDARAEEYNACHFWTNFEIARVDLWHTDAYKEFFDYLDMDGGFFYERWGDAPVHSIFASLYLRKDEVHYFHDIGYQHSTYQHCPESEELQSRCYCDPVNTLDYTDPMSCLNQYMYALDEDSPGTDETVGDLLVAA</sequence>
<proteinExistence type="inferred from homology"/>
<name>A0AAD7VCQ0_9FUNG</name>
<dbReference type="FunFam" id="3.90.550.10:FF:000051">
    <property type="entry name" value="Alpha-1,2-mannosyltransferase (Ktr4)"/>
    <property type="match status" value="1"/>
</dbReference>
<comment type="caution">
    <text evidence="4">The sequence shown here is derived from an EMBL/GenBank/DDBJ whole genome shotgun (WGS) entry which is preliminary data.</text>
</comment>
<reference evidence="4 5" key="1">
    <citation type="submission" date="2023-03" db="EMBL/GenBank/DDBJ databases">
        <title>Genome sequence of Lichtheimia ornata CBS 291.66.</title>
        <authorList>
            <person name="Mohabir J.T."/>
            <person name="Shea T.P."/>
            <person name="Kurbessoian T."/>
            <person name="Berby B."/>
            <person name="Fontaine J."/>
            <person name="Livny J."/>
            <person name="Gnirke A."/>
            <person name="Stajich J.E."/>
            <person name="Cuomo C.A."/>
        </authorList>
    </citation>
    <scope>NUCLEOTIDE SEQUENCE [LARGE SCALE GENOMIC DNA]</scope>
    <source>
        <strain evidence="4">CBS 291.66</strain>
    </source>
</reference>
<dbReference type="GeneID" id="83209143"/>
<evidence type="ECO:0000256" key="3">
    <source>
        <dbReference type="SAM" id="Phobius"/>
    </source>
</evidence>
<dbReference type="InterPro" id="IPR002685">
    <property type="entry name" value="Glyco_trans_15"/>
</dbReference>
<dbReference type="GO" id="GO:0005794">
    <property type="term" value="C:Golgi apparatus"/>
    <property type="evidence" value="ECO:0007669"/>
    <property type="project" value="TreeGrafter"/>
</dbReference>